<dbReference type="Pfam" id="PF02515">
    <property type="entry name" value="CoA_transf_3"/>
    <property type="match status" value="1"/>
</dbReference>
<feature type="compositionally biased region" description="Acidic residues" evidence="7">
    <location>
        <begin position="108"/>
        <end position="118"/>
    </location>
</feature>
<sequence>MSDELRDEVEAINSIYGEGCLMPSEDAATYILTPPGESSSIRVEFPPDYPAVPPVVIGTNSTGQGGKKGDAARELALFCQALGNVYEPGSVCLFDAIEELARLLAEQAPEEQESPEVDSTEHVHSSAVASNAHTEDLKLIPEPPWILSDPVVELKSTFLARCAAVSSTAEAEAFLQHLLASDKKVRSATHNITAWRIKGPNNTAFQDCNDDGETAAGGRLLHLMQLMDLWDVMVVVTRWYGGHKLGPRRFALINQAARDSCTVFLSALTSKSEPTNLVTYFNTNSAYLGQSGRDAEFSRGYGLLDIDIADGTEYLVDMVVHCEGSLCRVPSLRGEPRLFLIQTKTSISRVGFTMVVSPPPLKGLKVLEFAGLAPGPFGGLLLADAGASVLRIDRAVPGQTHTPGISAPAGADILTRHKASIAVDLKSAAGVALIKELAKTADVIIDPFRPGVLEKLGLGPDVLSQINPRLIYGRMTGFRRDGRYAMMAGHDINYLAVSGVLSMLGRRHDKPHPPINILGDFAGGGAVLFQGILLALLARERTGRGQVVEANMVDGANYLATFPRLMRKTPVGDRLRGENQLDGGCPFYDTYETRDGKYMSVGALEPQFYAALVKGLGLVHKGWDQTRWDRATWPEMKTTFETVFKSKTRNEWEKVFDGTDACCLPVLEYGELENDSAREGDQRPSVTLQETPCLAVDGKVGDQRIQGQGAGVPGRGYEAYPLGLGQGGEEALKKWFGFSKDRDFYVEKGGLGLKSKPRL</sequence>
<dbReference type="Pfam" id="PF05773">
    <property type="entry name" value="RWD"/>
    <property type="match status" value="1"/>
</dbReference>
<dbReference type="InterPro" id="IPR020568">
    <property type="entry name" value="Ribosomal_Su5_D2-typ_SF"/>
</dbReference>
<dbReference type="PROSITE" id="PS50908">
    <property type="entry name" value="RWD"/>
    <property type="match status" value="1"/>
</dbReference>
<evidence type="ECO:0000256" key="7">
    <source>
        <dbReference type="SAM" id="MobiDB-lite"/>
    </source>
</evidence>
<dbReference type="InterPro" id="IPR016135">
    <property type="entry name" value="UBQ-conjugating_enzyme/RWD"/>
</dbReference>
<evidence type="ECO:0000313" key="10">
    <source>
        <dbReference type="Proteomes" id="UP000319160"/>
    </source>
</evidence>
<dbReference type="InterPro" id="IPR036956">
    <property type="entry name" value="Impact_N_sf"/>
</dbReference>
<dbReference type="InterPro" id="IPR003673">
    <property type="entry name" value="CoA-Trfase_fam_III"/>
</dbReference>
<dbReference type="Gene3D" id="3.30.1540.10">
    <property type="entry name" value="formyl-coa transferase, domain 3"/>
    <property type="match status" value="1"/>
</dbReference>
<dbReference type="InterPro" id="IPR023606">
    <property type="entry name" value="CoA-Trfase_III_dom_1_sf"/>
</dbReference>
<comment type="caution">
    <text evidence="9">The sequence shown here is derived from an EMBL/GenBank/DDBJ whole genome shotgun (WGS) entry which is preliminary data.</text>
</comment>
<reference evidence="10" key="1">
    <citation type="submission" date="2019-06" db="EMBL/GenBank/DDBJ databases">
        <title>Draft genome sequence of the griseofulvin-producing fungus Xylaria cubensis strain G536.</title>
        <authorList>
            <person name="Mead M.E."/>
            <person name="Raja H.A."/>
            <person name="Steenwyk J.L."/>
            <person name="Knowles S.L."/>
            <person name="Oberlies N.H."/>
            <person name="Rokas A."/>
        </authorList>
    </citation>
    <scope>NUCLEOTIDE SEQUENCE [LARGE SCALE GENOMIC DNA]</scope>
    <source>
        <strain evidence="10">G536</strain>
    </source>
</reference>
<evidence type="ECO:0000313" key="9">
    <source>
        <dbReference type="EMBL" id="TRX96245.1"/>
    </source>
</evidence>
<dbReference type="InterPro" id="IPR001498">
    <property type="entry name" value="Impact_N"/>
</dbReference>
<dbReference type="Gene3D" id="3.40.50.10540">
    <property type="entry name" value="Crotonobetainyl-coa:carnitine coa-transferase, domain 1"/>
    <property type="match status" value="1"/>
</dbReference>
<dbReference type="AlphaFoldDB" id="A0A553I7R9"/>
<proteinExistence type="inferred from homology"/>
<dbReference type="Proteomes" id="UP000319160">
    <property type="component" value="Unassembled WGS sequence"/>
</dbReference>
<keyword evidence="3" id="KW-0963">Cytoplasm</keyword>
<evidence type="ECO:0000256" key="6">
    <source>
        <dbReference type="ARBA" id="ARBA00023016"/>
    </source>
</evidence>
<evidence type="ECO:0000256" key="2">
    <source>
        <dbReference type="ARBA" id="ARBA00008383"/>
    </source>
</evidence>
<evidence type="ECO:0000256" key="4">
    <source>
        <dbReference type="ARBA" id="ARBA00022491"/>
    </source>
</evidence>
<organism evidence="9 10">
    <name type="scientific">Xylaria flabelliformis</name>
    <dbReference type="NCBI Taxonomy" id="2512241"/>
    <lineage>
        <taxon>Eukaryota</taxon>
        <taxon>Fungi</taxon>
        <taxon>Dikarya</taxon>
        <taxon>Ascomycota</taxon>
        <taxon>Pezizomycotina</taxon>
        <taxon>Sordariomycetes</taxon>
        <taxon>Xylariomycetidae</taxon>
        <taxon>Xylariales</taxon>
        <taxon>Xylariaceae</taxon>
        <taxon>Xylaria</taxon>
    </lineage>
</organism>
<gene>
    <name evidence="9" type="ORF">FHL15_002969</name>
</gene>
<dbReference type="GO" id="GO:0003824">
    <property type="term" value="F:catalytic activity"/>
    <property type="evidence" value="ECO:0007669"/>
    <property type="project" value="InterPro"/>
</dbReference>
<evidence type="ECO:0000259" key="8">
    <source>
        <dbReference type="PROSITE" id="PS50908"/>
    </source>
</evidence>
<keyword evidence="6" id="KW-0346">Stress response</keyword>
<dbReference type="SUPFAM" id="SSF54495">
    <property type="entry name" value="UBC-like"/>
    <property type="match status" value="1"/>
</dbReference>
<dbReference type="Gene3D" id="3.10.110.10">
    <property type="entry name" value="Ubiquitin Conjugating Enzyme"/>
    <property type="match status" value="1"/>
</dbReference>
<accession>A0A553I7R9</accession>
<dbReference type="InterPro" id="IPR006575">
    <property type="entry name" value="RWD_dom"/>
</dbReference>
<dbReference type="SMART" id="SM00591">
    <property type="entry name" value="RWD"/>
    <property type="match status" value="1"/>
</dbReference>
<dbReference type="GO" id="GO:0005737">
    <property type="term" value="C:cytoplasm"/>
    <property type="evidence" value="ECO:0007669"/>
    <property type="project" value="UniProtKB-SubCell"/>
</dbReference>
<dbReference type="PROSITE" id="PS00910">
    <property type="entry name" value="UPF0029"/>
    <property type="match status" value="1"/>
</dbReference>
<keyword evidence="4" id="KW-0678">Repressor</keyword>
<comment type="similarity">
    <text evidence="2">Belongs to the CoA-transferase III family.</text>
</comment>
<feature type="region of interest" description="Disordered" evidence="7">
    <location>
        <begin position="107"/>
        <end position="130"/>
    </location>
</feature>
<dbReference type="InterPro" id="IPR044855">
    <property type="entry name" value="CoA-Trfase_III_dom3_sf"/>
</dbReference>
<evidence type="ECO:0000256" key="3">
    <source>
        <dbReference type="ARBA" id="ARBA00022490"/>
    </source>
</evidence>
<dbReference type="SUPFAM" id="SSF54211">
    <property type="entry name" value="Ribosomal protein S5 domain 2-like"/>
    <property type="match status" value="1"/>
</dbReference>
<dbReference type="EMBL" id="VFLP01000012">
    <property type="protein sequence ID" value="TRX96245.1"/>
    <property type="molecule type" value="Genomic_DNA"/>
</dbReference>
<dbReference type="SUPFAM" id="SSF89796">
    <property type="entry name" value="CoA-transferase family III (CaiB/BaiF)"/>
    <property type="match status" value="1"/>
</dbReference>
<dbReference type="STRING" id="2512241.A0A553I7R9"/>
<dbReference type="GO" id="GO:0006417">
    <property type="term" value="P:regulation of translation"/>
    <property type="evidence" value="ECO:0007669"/>
    <property type="project" value="UniProtKB-KW"/>
</dbReference>
<dbReference type="PANTHER" id="PTHR48228">
    <property type="entry name" value="SUCCINYL-COA--D-CITRAMALATE COA-TRANSFERASE"/>
    <property type="match status" value="1"/>
</dbReference>
<dbReference type="Pfam" id="PF01205">
    <property type="entry name" value="Impact_N"/>
    <property type="match status" value="1"/>
</dbReference>
<dbReference type="InterPro" id="IPR020569">
    <property type="entry name" value="UPF0029_Impact_CS"/>
</dbReference>
<dbReference type="CDD" id="cd23822">
    <property type="entry name" value="RWD_ScYIH1-like"/>
    <property type="match status" value="1"/>
</dbReference>
<feature type="domain" description="RWD" evidence="8">
    <location>
        <begin position="7"/>
        <end position="107"/>
    </location>
</feature>
<dbReference type="InterPro" id="IPR050509">
    <property type="entry name" value="CoA-transferase_III"/>
</dbReference>
<protein>
    <recommendedName>
        <fullName evidence="8">RWD domain-containing protein</fullName>
    </recommendedName>
</protein>
<comment type="subcellular location">
    <subcellularLocation>
        <location evidence="1">Cytoplasm</location>
    </subcellularLocation>
</comment>
<evidence type="ECO:0000256" key="5">
    <source>
        <dbReference type="ARBA" id="ARBA00022845"/>
    </source>
</evidence>
<dbReference type="Gene3D" id="3.30.230.30">
    <property type="entry name" value="Impact, N-terminal domain"/>
    <property type="match status" value="1"/>
</dbReference>
<keyword evidence="5" id="KW-0810">Translation regulation</keyword>
<name>A0A553I7R9_9PEZI</name>
<dbReference type="PANTHER" id="PTHR48228:SF5">
    <property type="entry name" value="ALPHA-METHYLACYL-COA RACEMASE"/>
    <property type="match status" value="1"/>
</dbReference>
<evidence type="ECO:0000256" key="1">
    <source>
        <dbReference type="ARBA" id="ARBA00004496"/>
    </source>
</evidence>
<keyword evidence="10" id="KW-1185">Reference proteome</keyword>
<dbReference type="OrthoDB" id="16747at2759"/>